<dbReference type="AlphaFoldDB" id="A0A3M8BZH0"/>
<evidence type="ECO:0000256" key="1">
    <source>
        <dbReference type="ARBA" id="ARBA00004651"/>
    </source>
</evidence>
<evidence type="ECO:0000313" key="8">
    <source>
        <dbReference type="EMBL" id="RNB68808.1"/>
    </source>
</evidence>
<accession>A0A3M8BZH0</accession>
<dbReference type="Proteomes" id="UP000282028">
    <property type="component" value="Unassembled WGS sequence"/>
</dbReference>
<dbReference type="PANTHER" id="PTHR35007:SF2">
    <property type="entry name" value="PILUS ASSEMBLE PROTEIN"/>
    <property type="match status" value="1"/>
</dbReference>
<gene>
    <name evidence="8" type="ORF">EDM52_19750</name>
</gene>
<feature type="domain" description="Type II secretion system protein GspF" evidence="7">
    <location>
        <begin position="169"/>
        <end position="291"/>
    </location>
</feature>
<evidence type="ECO:0000256" key="3">
    <source>
        <dbReference type="ARBA" id="ARBA00022692"/>
    </source>
</evidence>
<proteinExistence type="predicted"/>
<dbReference type="RefSeq" id="WP_122910670.1">
    <property type="nucleotide sequence ID" value="NZ_CBCSBE010000038.1"/>
</dbReference>
<comment type="subcellular location">
    <subcellularLocation>
        <location evidence="1">Cell membrane</location>
        <topology evidence="1">Multi-pass membrane protein</topology>
    </subcellularLocation>
</comment>
<evidence type="ECO:0000256" key="5">
    <source>
        <dbReference type="ARBA" id="ARBA00023136"/>
    </source>
</evidence>
<dbReference type="EMBL" id="RHHR01000041">
    <property type="protein sequence ID" value="RNB68808.1"/>
    <property type="molecule type" value="Genomic_DNA"/>
</dbReference>
<evidence type="ECO:0000256" key="6">
    <source>
        <dbReference type="SAM" id="Phobius"/>
    </source>
</evidence>
<evidence type="ECO:0000256" key="4">
    <source>
        <dbReference type="ARBA" id="ARBA00022989"/>
    </source>
</evidence>
<keyword evidence="9" id="KW-1185">Reference proteome</keyword>
<dbReference type="GO" id="GO:0005886">
    <property type="term" value="C:plasma membrane"/>
    <property type="evidence" value="ECO:0007669"/>
    <property type="project" value="UniProtKB-SubCell"/>
</dbReference>
<evidence type="ECO:0000259" key="7">
    <source>
        <dbReference type="Pfam" id="PF00482"/>
    </source>
</evidence>
<dbReference type="InterPro" id="IPR018076">
    <property type="entry name" value="T2SS_GspF_dom"/>
</dbReference>
<organism evidence="8 9">
    <name type="scientific">Brevibacillus invocatus</name>
    <dbReference type="NCBI Taxonomy" id="173959"/>
    <lineage>
        <taxon>Bacteria</taxon>
        <taxon>Bacillati</taxon>
        <taxon>Bacillota</taxon>
        <taxon>Bacilli</taxon>
        <taxon>Bacillales</taxon>
        <taxon>Paenibacillaceae</taxon>
        <taxon>Brevibacillus</taxon>
    </lineage>
</organism>
<sequence length="302" mass="34503">MLLICVITGIALFLYGLPVCLERGIAPVDSLLGRIDQEQQAHLDQSFQRKKSRIRIVELLGKREVWLQRASEWTGVDRKKFEEILFRLQWRVSVAEIVLCRGLSLIFVASSLLHLLVAIYTGKTLGLANSWPLMVSLVLYLLPTLLLEWADKRAKAEIQAQVPVFFSIVQSLVEAGMPLQSAVKQTARRFDARLGHELARLETEEKRYGTWRKALEEMAFRWEVDALTTITMEMNEAIRKGISISNMLAVQVEEQMRQQEDEASARMNRLNIRLLPFVIVLMGVPLLFLVMGPVLMGINERM</sequence>
<dbReference type="OrthoDB" id="2476075at2"/>
<feature type="transmembrane region" description="Helical" evidence="6">
    <location>
        <begin position="274"/>
        <end position="298"/>
    </location>
</feature>
<keyword evidence="3 6" id="KW-0812">Transmembrane</keyword>
<dbReference type="Pfam" id="PF00482">
    <property type="entry name" value="T2SSF"/>
    <property type="match status" value="1"/>
</dbReference>
<keyword evidence="4 6" id="KW-1133">Transmembrane helix</keyword>
<protein>
    <submittedName>
        <fullName evidence="8">Pilus assembly protein TadC</fullName>
    </submittedName>
</protein>
<evidence type="ECO:0000256" key="2">
    <source>
        <dbReference type="ARBA" id="ARBA00022475"/>
    </source>
</evidence>
<evidence type="ECO:0000313" key="9">
    <source>
        <dbReference type="Proteomes" id="UP000282028"/>
    </source>
</evidence>
<feature type="transmembrane region" description="Helical" evidence="6">
    <location>
        <begin position="131"/>
        <end position="150"/>
    </location>
</feature>
<keyword evidence="2" id="KW-1003">Cell membrane</keyword>
<keyword evidence="5 6" id="KW-0472">Membrane</keyword>
<name>A0A3M8BZH0_9BACL</name>
<reference evidence="8 9" key="1">
    <citation type="submission" date="2018-10" db="EMBL/GenBank/DDBJ databases">
        <title>Phylogenomics of Brevibacillus.</title>
        <authorList>
            <person name="Dunlap C."/>
        </authorList>
    </citation>
    <scope>NUCLEOTIDE SEQUENCE [LARGE SCALE GENOMIC DNA]</scope>
    <source>
        <strain evidence="8 9">JCM 12215</strain>
    </source>
</reference>
<feature type="transmembrane region" description="Helical" evidence="6">
    <location>
        <begin position="98"/>
        <end position="119"/>
    </location>
</feature>
<dbReference type="PANTHER" id="PTHR35007">
    <property type="entry name" value="INTEGRAL MEMBRANE PROTEIN-RELATED"/>
    <property type="match status" value="1"/>
</dbReference>
<comment type="caution">
    <text evidence="8">The sequence shown here is derived from an EMBL/GenBank/DDBJ whole genome shotgun (WGS) entry which is preliminary data.</text>
</comment>